<sequence length="56" mass="6630">MRHPRPTRCKDRWRSREAPAGDFMGRIWTFPRNAPHQVEITADPDYPWPRVDDGPS</sequence>
<evidence type="ECO:0000313" key="1">
    <source>
        <dbReference type="EMBL" id="MBS2546644.1"/>
    </source>
</evidence>
<name>A0ABS5KKU0_9ACTN</name>
<protein>
    <submittedName>
        <fullName evidence="1">Uncharacterized protein</fullName>
    </submittedName>
</protein>
<dbReference type="Proteomes" id="UP000730482">
    <property type="component" value="Unassembled WGS sequence"/>
</dbReference>
<reference evidence="1 2" key="1">
    <citation type="submission" date="2020-02" db="EMBL/GenBank/DDBJ databases">
        <title>Acidophilic actinobacteria isolated from forest soil.</title>
        <authorList>
            <person name="Golinska P."/>
        </authorList>
    </citation>
    <scope>NUCLEOTIDE SEQUENCE [LARGE SCALE GENOMIC DNA]</scope>
    <source>
        <strain evidence="1 2">NL8</strain>
    </source>
</reference>
<accession>A0ABS5KKU0</accession>
<keyword evidence="2" id="KW-1185">Reference proteome</keyword>
<dbReference type="EMBL" id="JAAFYZ010000016">
    <property type="protein sequence ID" value="MBS2546644.1"/>
    <property type="molecule type" value="Genomic_DNA"/>
</dbReference>
<evidence type="ECO:0000313" key="2">
    <source>
        <dbReference type="Proteomes" id="UP000730482"/>
    </source>
</evidence>
<proteinExistence type="predicted"/>
<gene>
    <name evidence="1" type="ORF">KGQ19_07165</name>
</gene>
<comment type="caution">
    <text evidence="1">The sequence shown here is derived from an EMBL/GenBank/DDBJ whole genome shotgun (WGS) entry which is preliminary data.</text>
</comment>
<organism evidence="1 2">
    <name type="scientific">Catenulispora pinistramenti</name>
    <dbReference type="NCBI Taxonomy" id="2705254"/>
    <lineage>
        <taxon>Bacteria</taxon>
        <taxon>Bacillati</taxon>
        <taxon>Actinomycetota</taxon>
        <taxon>Actinomycetes</taxon>
        <taxon>Catenulisporales</taxon>
        <taxon>Catenulisporaceae</taxon>
        <taxon>Catenulispora</taxon>
    </lineage>
</organism>
<dbReference type="RefSeq" id="WP_212008290.1">
    <property type="nucleotide sequence ID" value="NZ_JAAFYZ010000016.1"/>
</dbReference>